<dbReference type="GO" id="GO:0009063">
    <property type="term" value="P:amino acid catabolic process"/>
    <property type="evidence" value="ECO:0007669"/>
    <property type="project" value="InterPro"/>
</dbReference>
<dbReference type="PANTHER" id="PTHR48080:SF2">
    <property type="entry name" value="D-GALACTONATE DEHYDRATASE"/>
    <property type="match status" value="1"/>
</dbReference>
<dbReference type="Gene3D" id="3.20.20.120">
    <property type="entry name" value="Enolase-like C-terminal domain"/>
    <property type="match status" value="1"/>
</dbReference>
<organism evidence="3">
    <name type="scientific">freshwater metagenome</name>
    <dbReference type="NCBI Taxonomy" id="449393"/>
    <lineage>
        <taxon>unclassified sequences</taxon>
        <taxon>metagenomes</taxon>
        <taxon>ecological metagenomes</taxon>
    </lineage>
</organism>
<evidence type="ECO:0000259" key="2">
    <source>
        <dbReference type="SMART" id="SM00922"/>
    </source>
</evidence>
<dbReference type="EMBL" id="CAEZXH010000057">
    <property type="protein sequence ID" value="CAB4687440.1"/>
    <property type="molecule type" value="Genomic_DNA"/>
</dbReference>
<dbReference type="InterPro" id="IPR013341">
    <property type="entry name" value="Mandelate_racemase_N_dom"/>
</dbReference>
<dbReference type="Gene3D" id="3.30.390.10">
    <property type="entry name" value="Enolase-like, N-terminal domain"/>
    <property type="match status" value="1"/>
</dbReference>
<dbReference type="EMBL" id="CAFBLI010000123">
    <property type="protein sequence ID" value="CAB4876192.1"/>
    <property type="molecule type" value="Genomic_DNA"/>
</dbReference>
<sequence length="391" mass="43783">MKVTGFELFHMDPMWLFLKIETDEGITGWGEPILEGKAHTVAAAVDEMMDHVIGRDPMHIERHWQRMMKGGFYRGGAVLNSAVSGIDQALWDIAGKKLGVPIYQLLGGAVRDRIRIYGHVNGGDPWDFGNPNLLIENLLKTTQVQLDRGLNAIKFNPTTILENIDSPKVLKEIVHRVEVVRDFVGDDVDIMLDFHGRFSLAMSRRIFPMLEHLNLMFIEEPVAPEYTSHFELIVNSTSIPIATGERLFDRSEYKDLLRTGIAVAQPDLSHAGGISEVRRIAAMAETYNVDIAPHCPIGPISLAACLQLDFATPNVLIQEQIIGLGHGPKSEFLKYFVDSSPMEAKDGYIELMTKPGLGVEVDEKAVRAASKKINRKRFPEWTHKDGSFAEW</sequence>
<evidence type="ECO:0000313" key="3">
    <source>
        <dbReference type="EMBL" id="CAB4687440.1"/>
    </source>
</evidence>
<dbReference type="Pfam" id="PF02746">
    <property type="entry name" value="MR_MLE_N"/>
    <property type="match status" value="1"/>
</dbReference>
<evidence type="ECO:0000313" key="4">
    <source>
        <dbReference type="EMBL" id="CAB4876192.1"/>
    </source>
</evidence>
<dbReference type="NCBIfam" id="NF010624">
    <property type="entry name" value="PRK14017.1"/>
    <property type="match status" value="1"/>
</dbReference>
<dbReference type="InterPro" id="IPR036849">
    <property type="entry name" value="Enolase-like_C_sf"/>
</dbReference>
<evidence type="ECO:0000256" key="1">
    <source>
        <dbReference type="ARBA" id="ARBA00023239"/>
    </source>
</evidence>
<dbReference type="SMART" id="SM00922">
    <property type="entry name" value="MR_MLE"/>
    <property type="match status" value="1"/>
</dbReference>
<protein>
    <submittedName>
        <fullName evidence="3">Unannotated protein</fullName>
    </submittedName>
</protein>
<feature type="domain" description="Mandelate racemase/muconate lactonizing enzyme C-terminal" evidence="2">
    <location>
        <begin position="135"/>
        <end position="240"/>
    </location>
</feature>
<proteinExistence type="predicted"/>
<dbReference type="SUPFAM" id="SSF54826">
    <property type="entry name" value="Enolase N-terminal domain-like"/>
    <property type="match status" value="1"/>
</dbReference>
<accession>A0A6J6NLE9</accession>
<dbReference type="InterPro" id="IPR018110">
    <property type="entry name" value="Mandel_Rmase/mucon_lact_enz_CS"/>
</dbReference>
<dbReference type="SFLD" id="SFLDG00179">
    <property type="entry name" value="mandelate_racemase"/>
    <property type="match status" value="1"/>
</dbReference>
<name>A0A6J6NLE9_9ZZZZ</name>
<dbReference type="SUPFAM" id="SSF51604">
    <property type="entry name" value="Enolase C-terminal domain-like"/>
    <property type="match status" value="1"/>
</dbReference>
<reference evidence="3" key="1">
    <citation type="submission" date="2020-05" db="EMBL/GenBank/DDBJ databases">
        <authorList>
            <person name="Chiriac C."/>
            <person name="Salcher M."/>
            <person name="Ghai R."/>
            <person name="Kavagutti S V."/>
        </authorList>
    </citation>
    <scope>NUCLEOTIDE SEQUENCE</scope>
</reference>
<gene>
    <name evidence="3" type="ORF">UFOPK2360_00937</name>
    <name evidence="4" type="ORF">UFOPK3306_01214</name>
</gene>
<dbReference type="InterPro" id="IPR013342">
    <property type="entry name" value="Mandelate_racemase_C"/>
</dbReference>
<dbReference type="InterPro" id="IPR034593">
    <property type="entry name" value="DgoD-like"/>
</dbReference>
<dbReference type="Pfam" id="PF13378">
    <property type="entry name" value="MR_MLE_C"/>
    <property type="match status" value="1"/>
</dbReference>
<dbReference type="InterPro" id="IPR029017">
    <property type="entry name" value="Enolase-like_N"/>
</dbReference>
<dbReference type="PROSITE" id="PS00908">
    <property type="entry name" value="MR_MLE_1"/>
    <property type="match status" value="1"/>
</dbReference>
<dbReference type="InterPro" id="IPR029065">
    <property type="entry name" value="Enolase_C-like"/>
</dbReference>
<dbReference type="AlphaFoldDB" id="A0A6J6NLE9"/>
<dbReference type="GO" id="GO:0016829">
    <property type="term" value="F:lyase activity"/>
    <property type="evidence" value="ECO:0007669"/>
    <property type="project" value="UniProtKB-KW"/>
</dbReference>
<dbReference type="SFLD" id="SFLDS00001">
    <property type="entry name" value="Enolase"/>
    <property type="match status" value="1"/>
</dbReference>
<keyword evidence="1" id="KW-0456">Lyase</keyword>
<dbReference type="PANTHER" id="PTHR48080">
    <property type="entry name" value="D-GALACTONATE DEHYDRATASE-RELATED"/>
    <property type="match status" value="1"/>
</dbReference>